<comment type="caution">
    <text evidence="2">The sequence shown here is derived from an EMBL/GenBank/DDBJ whole genome shotgun (WGS) entry which is preliminary data.</text>
</comment>
<reference evidence="3" key="1">
    <citation type="submission" date="2017-09" db="EMBL/GenBank/DDBJ databases">
        <title>Depth-based differentiation of microbial function through sediment-hosted aquifers and enrichment of novel symbionts in the deep terrestrial subsurface.</title>
        <authorList>
            <person name="Probst A.J."/>
            <person name="Ladd B."/>
            <person name="Jarett J.K."/>
            <person name="Geller-Mcgrath D.E."/>
            <person name="Sieber C.M.K."/>
            <person name="Emerson J.B."/>
            <person name="Anantharaman K."/>
            <person name="Thomas B.C."/>
            <person name="Malmstrom R."/>
            <person name="Stieglmeier M."/>
            <person name="Klingl A."/>
            <person name="Woyke T."/>
            <person name="Ryan C.M."/>
            <person name="Banfield J.F."/>
        </authorList>
    </citation>
    <scope>NUCLEOTIDE SEQUENCE [LARGE SCALE GENOMIC DNA]</scope>
</reference>
<gene>
    <name evidence="2" type="ORF">COU07_01060</name>
</gene>
<sequence length="77" mass="8766">MGFYCDSILVVLDSVFFGGREMAADPKKKEEKKENKEEKVEEKTLTSSESYDRWHAESLVRSQGLAARARLAELGIR</sequence>
<protein>
    <submittedName>
        <fullName evidence="2">Uncharacterized protein</fullName>
    </submittedName>
</protein>
<name>A0A2H0USW7_9BACT</name>
<accession>A0A2H0USW7</accession>
<feature type="region of interest" description="Disordered" evidence="1">
    <location>
        <begin position="23"/>
        <end position="47"/>
    </location>
</feature>
<evidence type="ECO:0000256" key="1">
    <source>
        <dbReference type="SAM" id="MobiDB-lite"/>
    </source>
</evidence>
<proteinExistence type="predicted"/>
<dbReference type="AlphaFoldDB" id="A0A2H0USW7"/>
<evidence type="ECO:0000313" key="3">
    <source>
        <dbReference type="Proteomes" id="UP000231157"/>
    </source>
</evidence>
<organism evidence="2 3">
    <name type="scientific">Candidatus Harrisonbacteria bacterium CG10_big_fil_rev_8_21_14_0_10_40_38</name>
    <dbReference type="NCBI Taxonomy" id="1974583"/>
    <lineage>
        <taxon>Bacteria</taxon>
        <taxon>Candidatus Harrisoniibacteriota</taxon>
    </lineage>
</organism>
<dbReference type="Proteomes" id="UP000231157">
    <property type="component" value="Unassembled WGS sequence"/>
</dbReference>
<evidence type="ECO:0000313" key="2">
    <source>
        <dbReference type="EMBL" id="PIR89473.1"/>
    </source>
</evidence>
<dbReference type="EMBL" id="PFAZ01000001">
    <property type="protein sequence ID" value="PIR89473.1"/>
    <property type="molecule type" value="Genomic_DNA"/>
</dbReference>